<reference evidence="1 2" key="1">
    <citation type="submission" date="2019-02" db="EMBL/GenBank/DDBJ databases">
        <title>Opniocepnalus argus genome.</title>
        <authorList>
            <person name="Zhou C."/>
            <person name="Xiao S."/>
        </authorList>
    </citation>
    <scope>NUCLEOTIDE SEQUENCE [LARGE SCALE GENOMIC DNA]</scope>
    <source>
        <strain evidence="1">OARG1902GOOAL</strain>
        <tissue evidence="1">Muscle</tissue>
    </source>
</reference>
<gene>
    <name evidence="1" type="ORF">EXN66_Car022387</name>
</gene>
<dbReference type="EMBL" id="CM015735">
    <property type="protein sequence ID" value="KAF3706695.1"/>
    <property type="molecule type" value="Genomic_DNA"/>
</dbReference>
<sequence length="58" mass="6442">MWTKLVGETTYRMVNAQIVLLEKYCSGHTFPTTYQPAENSTATKLTFGSVKDAVGRLS</sequence>
<organism evidence="1 2">
    <name type="scientific">Channa argus</name>
    <name type="common">Northern snakehead</name>
    <name type="synonym">Ophicephalus argus</name>
    <dbReference type="NCBI Taxonomy" id="215402"/>
    <lineage>
        <taxon>Eukaryota</taxon>
        <taxon>Metazoa</taxon>
        <taxon>Chordata</taxon>
        <taxon>Craniata</taxon>
        <taxon>Vertebrata</taxon>
        <taxon>Euteleostomi</taxon>
        <taxon>Actinopterygii</taxon>
        <taxon>Neopterygii</taxon>
        <taxon>Teleostei</taxon>
        <taxon>Neoteleostei</taxon>
        <taxon>Acanthomorphata</taxon>
        <taxon>Anabantaria</taxon>
        <taxon>Anabantiformes</taxon>
        <taxon>Channoidei</taxon>
        <taxon>Channidae</taxon>
        <taxon>Channa</taxon>
    </lineage>
</organism>
<evidence type="ECO:0000313" key="1">
    <source>
        <dbReference type="EMBL" id="KAF3706695.1"/>
    </source>
</evidence>
<dbReference type="AlphaFoldDB" id="A0A6G1QVZ1"/>
<proteinExistence type="predicted"/>
<reference evidence="2" key="2">
    <citation type="submission" date="2019-02" db="EMBL/GenBank/DDBJ databases">
        <title>Opniocepnalus argus Var Kimnra genome.</title>
        <authorList>
            <person name="Zhou C."/>
            <person name="Xiao S."/>
        </authorList>
    </citation>
    <scope>NUCLEOTIDE SEQUENCE [LARGE SCALE GENOMIC DNA]</scope>
</reference>
<evidence type="ECO:0000313" key="2">
    <source>
        <dbReference type="Proteomes" id="UP000503349"/>
    </source>
</evidence>
<protein>
    <submittedName>
        <fullName evidence="1">Uncharacterized protein</fullName>
    </submittedName>
</protein>
<dbReference type="Proteomes" id="UP000503349">
    <property type="component" value="Chromosome 24"/>
</dbReference>
<name>A0A6G1QVZ1_CHAAH</name>
<keyword evidence="2" id="KW-1185">Reference proteome</keyword>
<accession>A0A6G1QVZ1</accession>